<sequence>MNINSNTIADTKLNMQRMLLRNQSLTCYGVLEETSDKLVSVLLKHDKKTVVSYNPLFSMIKANDIILNPQFIEPLTHDFNMDLHGNILYRDSKYKINTCEINIKSERFLLEDESIIIMKYQFSSSESINLDFYSGVNENIESAILNTIKVQSTLHEISLETDQPNHNIVIVYEKDFRHQNRNLEKDPIEHYEIKTEADRVYSIIKYIGLSKDIDQLKRKLYGIKNQGYEMVKSKHLEYNHRQINKYRINIINNENLQILSDFSIRQLLNHSGNIDEVSPSGLGQWLPYYFYIMKEPKKAKALLEKQINALPEFILLTGQLGYKGALFSLDINKKPLGQYHILNGAFFTHMLHLYLEQTDDVSIFYSGAMDTVAAICDFYLDYSRYDENHHHYSIMNVSDLAASIHHIDNHTLTNHMVKHTIRLYKLFLNKVKKLNKAYYNDFIKKYHVIKKLKALDHLYQKIFLMKANIHEELLPYQKFNDDFKHDRLALLNQHVSLVQDQILLFVIFKDKFNQTIMKSNYDSIKDKYQNQAINQLYSSLLPMDHTIEDALEIVLENLSIEKESLFVNQENLDVGLAGFIYYFIVFRLCKLNHVKNQFTVDAILPKSVRRIEFDFLFKTYLAQVKIKRNSARIEWNQ</sequence>
<dbReference type="GO" id="GO:0004553">
    <property type="term" value="F:hydrolase activity, hydrolyzing O-glycosyl compounds"/>
    <property type="evidence" value="ECO:0007669"/>
    <property type="project" value="TreeGrafter"/>
</dbReference>
<dbReference type="SUPFAM" id="SSF48208">
    <property type="entry name" value="Six-hairpin glycosidases"/>
    <property type="match status" value="1"/>
</dbReference>
<accession>A0A7L6MZQ1</accession>
<dbReference type="AlphaFoldDB" id="A0A7L6MZQ1"/>
<dbReference type="PANTHER" id="PTHR11051:SF8">
    <property type="entry name" value="PROTEIN-GLUCOSYLGALACTOSYLHYDROXYLYSINE GLUCOSIDASE"/>
    <property type="match status" value="1"/>
</dbReference>
<reference evidence="1 2" key="1">
    <citation type="submission" date="2020-04" db="EMBL/GenBank/DDBJ databases">
        <authorList>
            <person name="Zheng R.K."/>
            <person name="Sun C.M."/>
        </authorList>
    </citation>
    <scope>NUCLEOTIDE SEQUENCE [LARGE SCALE GENOMIC DNA]</scope>
    <source>
        <strain evidence="2">zrk29</strain>
    </source>
</reference>
<dbReference type="Proteomes" id="UP000512167">
    <property type="component" value="Chromosome"/>
</dbReference>
<dbReference type="InterPro" id="IPR008928">
    <property type="entry name" value="6-hairpin_glycosidase_sf"/>
</dbReference>
<dbReference type="GO" id="GO:0005975">
    <property type="term" value="P:carbohydrate metabolic process"/>
    <property type="evidence" value="ECO:0007669"/>
    <property type="project" value="InterPro"/>
</dbReference>
<dbReference type="RefSeq" id="WP_312031939.1">
    <property type="nucleotide sequence ID" value="NZ_CP051151.1"/>
</dbReference>
<dbReference type="EMBL" id="CP051151">
    <property type="protein sequence ID" value="QLY39470.1"/>
    <property type="molecule type" value="Genomic_DNA"/>
</dbReference>
<dbReference type="KEGG" id="tbk:HF295_00775"/>
<organism evidence="1 2">
    <name type="scientific">Hujiaoplasma nucleasis</name>
    <dbReference type="NCBI Taxonomy" id="2725268"/>
    <lineage>
        <taxon>Bacteria</taxon>
        <taxon>Bacillati</taxon>
        <taxon>Mycoplasmatota</taxon>
        <taxon>Mollicutes</taxon>
        <taxon>Candidatus Izemoplasmatales</taxon>
        <taxon>Hujiaoplasmataceae</taxon>
        <taxon>Hujiaoplasma</taxon>
    </lineage>
</organism>
<evidence type="ECO:0000313" key="2">
    <source>
        <dbReference type="Proteomes" id="UP000512167"/>
    </source>
</evidence>
<protein>
    <submittedName>
        <fullName evidence="1">Uncharacterized protein</fullName>
    </submittedName>
</protein>
<gene>
    <name evidence="1" type="ORF">HF295_00775</name>
</gene>
<keyword evidence="2" id="KW-1185">Reference proteome</keyword>
<dbReference type="Gene3D" id="2.70.98.40">
    <property type="entry name" value="Glycoside hydrolase, family 65, N-terminal domain"/>
    <property type="match status" value="1"/>
</dbReference>
<dbReference type="PANTHER" id="PTHR11051">
    <property type="entry name" value="GLYCOSYL HYDROLASE-RELATED"/>
    <property type="match status" value="1"/>
</dbReference>
<evidence type="ECO:0000313" key="1">
    <source>
        <dbReference type="EMBL" id="QLY39470.1"/>
    </source>
</evidence>
<name>A0A7L6MZQ1_9MOLU</name>
<dbReference type="InterPro" id="IPR037018">
    <property type="entry name" value="GH65_N"/>
</dbReference>
<dbReference type="InterPro" id="IPR012341">
    <property type="entry name" value="6hp_glycosidase-like_sf"/>
</dbReference>
<proteinExistence type="predicted"/>
<dbReference type="Gene3D" id="1.50.10.10">
    <property type="match status" value="1"/>
</dbReference>